<organism evidence="2 3">
    <name type="scientific">Neiella litorisoli</name>
    <dbReference type="NCBI Taxonomy" id="2771431"/>
    <lineage>
        <taxon>Bacteria</taxon>
        <taxon>Pseudomonadati</taxon>
        <taxon>Pseudomonadota</taxon>
        <taxon>Gammaproteobacteria</taxon>
        <taxon>Alteromonadales</taxon>
        <taxon>Echinimonadaceae</taxon>
        <taxon>Neiella</taxon>
    </lineage>
</organism>
<evidence type="ECO:0000313" key="2">
    <source>
        <dbReference type="EMBL" id="MBD1391333.1"/>
    </source>
</evidence>
<reference evidence="2" key="1">
    <citation type="submission" date="2020-09" db="EMBL/GenBank/DDBJ databases">
        <title>A novel bacterium of genus Neiella, isolated from South China Sea.</title>
        <authorList>
            <person name="Huang H."/>
            <person name="Mo K."/>
            <person name="Hu Y."/>
        </authorList>
    </citation>
    <scope>NUCLEOTIDE SEQUENCE</scope>
    <source>
        <strain evidence="2">HB171785</strain>
    </source>
</reference>
<keyword evidence="3" id="KW-1185">Reference proteome</keyword>
<dbReference type="EMBL" id="JACXAF010000034">
    <property type="protein sequence ID" value="MBD1391333.1"/>
    <property type="molecule type" value="Genomic_DNA"/>
</dbReference>
<dbReference type="Proteomes" id="UP000638014">
    <property type="component" value="Unassembled WGS sequence"/>
</dbReference>
<feature type="chain" id="PRO_5035287831" evidence="1">
    <location>
        <begin position="20"/>
        <end position="293"/>
    </location>
</feature>
<proteinExistence type="predicted"/>
<dbReference type="SUPFAM" id="SSF53850">
    <property type="entry name" value="Periplasmic binding protein-like II"/>
    <property type="match status" value="1"/>
</dbReference>
<accession>A0A8J6QWB4</accession>
<gene>
    <name evidence="2" type="ORF">IC617_18045</name>
</gene>
<name>A0A8J6QWB4_9GAMM</name>
<evidence type="ECO:0000256" key="1">
    <source>
        <dbReference type="SAM" id="SignalP"/>
    </source>
</evidence>
<feature type="signal peptide" evidence="1">
    <location>
        <begin position="1"/>
        <end position="19"/>
    </location>
</feature>
<dbReference type="AlphaFoldDB" id="A0A8J6QWB4"/>
<protein>
    <submittedName>
        <fullName evidence="2">Diguanylate cyclase</fullName>
    </submittedName>
</protein>
<evidence type="ECO:0000313" key="3">
    <source>
        <dbReference type="Proteomes" id="UP000638014"/>
    </source>
</evidence>
<sequence length="293" mass="32994">MGWKQLMVLLVAIPNLCLACDLTLTHPKLETRKSELVLSLLKLALSKTEANICYQPLPIFVTDGRKAALVKKGVLSIHWASAGFSADEYVVPIKQPIFMGLTGFRIFVIRQGEQERFDSIYSLDPLKELKVGQGAFWGDTQILKRAGFSVMTATKNEALWKMLASKRFDYMPLGAHEPWPDLAIRQDMGLTVEKNILLVYPLVLYFYVAADQPELKALVERGMALALADGSYQAKLYHSEIIQAMLAQANLLERRQFYIEDAEQLKLLPPGYKMQLPDFLFNPPAPFSSEAKP</sequence>
<dbReference type="RefSeq" id="WP_191146389.1">
    <property type="nucleotide sequence ID" value="NZ_JACXAF010000034.1"/>
</dbReference>
<keyword evidence="1" id="KW-0732">Signal</keyword>
<comment type="caution">
    <text evidence="2">The sequence shown here is derived from an EMBL/GenBank/DDBJ whole genome shotgun (WGS) entry which is preliminary data.</text>
</comment>